<dbReference type="AlphaFoldDB" id="A0A328BS30"/>
<gene>
    <name evidence="1" type="ORF">DLM85_04350</name>
</gene>
<protein>
    <recommendedName>
        <fullName evidence="3">N-acetyltransferase</fullName>
    </recommendedName>
</protein>
<dbReference type="SUPFAM" id="SSF55729">
    <property type="entry name" value="Acyl-CoA N-acyltransferases (Nat)"/>
    <property type="match status" value="1"/>
</dbReference>
<keyword evidence="2" id="KW-1185">Reference proteome</keyword>
<sequence>MQLVEVSSPAQAREFLEFPPRVVYARDPHYIRPLDQDIEAVFDPAKNKLFQKGECTRWLLLDERGQTVGRIAAFFNRETAFPAEKPALPAPDGAEAPPPREDFARGMGGCGFFDCIDDQAAANQLFDAARDWLAARGLEGMDGPINFGDRDRFWGVVTDNYGSPIYGAAYNPPYYVELFRRYGFETFFKQVTFYRTVAAQLHPSVQLRAERIANDPKYEFRHMRKKDWKKYAEDFRTIYNKAWVKHEGVKPMSPEASVKLMKSMLDILDERIIWFGYYDGQPVSFYINLPEINEILRRFNGKLGWWQKVQFKYHQLRGTVKTLFGVVFGVVPEHQRKGVEAAMVYASSLLIQKPGAVPYTQTVMNWIGDFNPKMMSIVKLIGGQPWREHQTLRYLFDRTREFQRHPVID</sequence>
<comment type="caution">
    <text evidence="1">The sequence shown here is derived from an EMBL/GenBank/DDBJ whole genome shotgun (WGS) entry which is preliminary data.</text>
</comment>
<name>A0A328BS30_9BACT</name>
<evidence type="ECO:0000313" key="1">
    <source>
        <dbReference type="EMBL" id="RAK70090.1"/>
    </source>
</evidence>
<dbReference type="OrthoDB" id="9806005at2"/>
<evidence type="ECO:0000313" key="2">
    <source>
        <dbReference type="Proteomes" id="UP000248553"/>
    </source>
</evidence>
<dbReference type="InterPro" id="IPR016181">
    <property type="entry name" value="Acyl_CoA_acyltransferase"/>
</dbReference>
<dbReference type="Gene3D" id="3.40.630.30">
    <property type="match status" value="1"/>
</dbReference>
<evidence type="ECO:0008006" key="3">
    <source>
        <dbReference type="Google" id="ProtNLM"/>
    </source>
</evidence>
<dbReference type="PANTHER" id="PTHR41368:SF1">
    <property type="entry name" value="PROTEIN YGHO"/>
    <property type="match status" value="1"/>
</dbReference>
<dbReference type="Proteomes" id="UP000248553">
    <property type="component" value="Unassembled WGS sequence"/>
</dbReference>
<organism evidence="1 2">
    <name type="scientific">Hymenobacter edaphi</name>
    <dbReference type="NCBI Taxonomy" id="2211146"/>
    <lineage>
        <taxon>Bacteria</taxon>
        <taxon>Pseudomonadati</taxon>
        <taxon>Bacteroidota</taxon>
        <taxon>Cytophagia</taxon>
        <taxon>Cytophagales</taxon>
        <taxon>Hymenobacteraceae</taxon>
        <taxon>Hymenobacter</taxon>
    </lineage>
</organism>
<reference evidence="2" key="1">
    <citation type="submission" date="2018-05" db="EMBL/GenBank/DDBJ databases">
        <authorList>
            <person name="Nie L."/>
        </authorList>
    </citation>
    <scope>NUCLEOTIDE SEQUENCE [LARGE SCALE GENOMIC DNA]</scope>
    <source>
        <strain evidence="2">NL</strain>
    </source>
</reference>
<dbReference type="RefSeq" id="WP_111476824.1">
    <property type="nucleotide sequence ID" value="NZ_QHKM01000001.1"/>
</dbReference>
<dbReference type="InterPro" id="IPR039968">
    <property type="entry name" value="BcerS-like"/>
</dbReference>
<dbReference type="EMBL" id="QHKM01000001">
    <property type="protein sequence ID" value="RAK70090.1"/>
    <property type="molecule type" value="Genomic_DNA"/>
</dbReference>
<proteinExistence type="predicted"/>
<accession>A0A328BS30</accession>
<dbReference type="PANTHER" id="PTHR41368">
    <property type="entry name" value="PROTEIN YGHO"/>
    <property type="match status" value="1"/>
</dbReference>